<reference evidence="2" key="1">
    <citation type="submission" date="2020-05" db="EMBL/GenBank/DDBJ databases">
        <authorList>
            <person name="Chiriac C."/>
            <person name="Salcher M."/>
            <person name="Ghai R."/>
            <person name="Kavagutti S V."/>
        </authorList>
    </citation>
    <scope>NUCLEOTIDE SEQUENCE</scope>
</reference>
<protein>
    <submittedName>
        <fullName evidence="2">Uncharacterized protein</fullName>
    </submittedName>
</protein>
<dbReference type="EMBL" id="LR797312">
    <property type="protein sequence ID" value="CAB4202643.1"/>
    <property type="molecule type" value="Genomic_DNA"/>
</dbReference>
<sequence>MNNPNTPLDPETVLLRRQILNGQKTKRFLTETAAKVGKAWEPTPGEVLPKIRSSRLAKVYDIQTREPDELVPRDQDPNLFTGDARPPEDQPIRTFLNARDLEHCDTWEKMQAILGMKGVPYSRLTKPDGSPADFTAEEMDDGLMVEIQ</sequence>
<organism evidence="2">
    <name type="scientific">uncultured Caudovirales phage</name>
    <dbReference type="NCBI Taxonomy" id="2100421"/>
    <lineage>
        <taxon>Viruses</taxon>
        <taxon>Duplodnaviria</taxon>
        <taxon>Heunggongvirae</taxon>
        <taxon>Uroviricota</taxon>
        <taxon>Caudoviricetes</taxon>
        <taxon>Peduoviridae</taxon>
        <taxon>Maltschvirus</taxon>
        <taxon>Maltschvirus maltsch</taxon>
    </lineage>
</organism>
<dbReference type="EMBL" id="LR797491">
    <property type="protein sequence ID" value="CAB4220767.1"/>
    <property type="molecule type" value="Genomic_DNA"/>
</dbReference>
<name>A0A6J5RZF8_9CAUD</name>
<evidence type="ECO:0000256" key="1">
    <source>
        <dbReference type="SAM" id="MobiDB-lite"/>
    </source>
</evidence>
<feature type="compositionally biased region" description="Basic and acidic residues" evidence="1">
    <location>
        <begin position="66"/>
        <end position="76"/>
    </location>
</feature>
<evidence type="ECO:0000313" key="3">
    <source>
        <dbReference type="EMBL" id="CAB4220767.1"/>
    </source>
</evidence>
<gene>
    <name evidence="2" type="ORF">UFOVP1376_30</name>
    <name evidence="3" type="ORF">UFOVP1623_33</name>
</gene>
<feature type="region of interest" description="Disordered" evidence="1">
    <location>
        <begin position="66"/>
        <end position="90"/>
    </location>
</feature>
<proteinExistence type="predicted"/>
<evidence type="ECO:0000313" key="2">
    <source>
        <dbReference type="EMBL" id="CAB4202643.1"/>
    </source>
</evidence>
<accession>A0A6J5RZF8</accession>